<keyword evidence="3" id="KW-0489">Methyltransferase</keyword>
<gene>
    <name evidence="3" type="ORF">FOF46_21905</name>
</gene>
<reference evidence="3 4" key="1">
    <citation type="submission" date="2019-07" db="EMBL/GenBank/DDBJ databases">
        <title>The draft genome sequence of Aquimarina algiphila M91.</title>
        <authorList>
            <person name="Meng X."/>
        </authorList>
    </citation>
    <scope>NUCLEOTIDE SEQUENCE [LARGE SCALE GENOMIC DNA]</scope>
    <source>
        <strain evidence="3 4">M91</strain>
    </source>
</reference>
<dbReference type="InterPro" id="IPR029063">
    <property type="entry name" value="SAM-dependent_MTases_sf"/>
</dbReference>
<proteinExistence type="predicted"/>
<dbReference type="EC" id="2.1.1.72" evidence="1"/>
<dbReference type="Proteomes" id="UP000318833">
    <property type="component" value="Unassembled WGS sequence"/>
</dbReference>
<dbReference type="OrthoDB" id="5671374at2"/>
<dbReference type="InterPro" id="IPR023095">
    <property type="entry name" value="Ade_MeTrfase_dom_2"/>
</dbReference>
<evidence type="ECO:0000256" key="2">
    <source>
        <dbReference type="ARBA" id="ARBA00047942"/>
    </source>
</evidence>
<protein>
    <recommendedName>
        <fullName evidence="1">site-specific DNA-methyltransferase (adenine-specific)</fullName>
        <ecNumber evidence="1">2.1.1.72</ecNumber>
    </recommendedName>
</protein>
<evidence type="ECO:0000256" key="1">
    <source>
        <dbReference type="ARBA" id="ARBA00011900"/>
    </source>
</evidence>
<comment type="caution">
    <text evidence="3">The sequence shown here is derived from an EMBL/GenBank/DDBJ whole genome shotgun (WGS) entry which is preliminary data.</text>
</comment>
<evidence type="ECO:0000313" key="3">
    <source>
        <dbReference type="EMBL" id="TSE05716.1"/>
    </source>
</evidence>
<dbReference type="EMBL" id="VLNR01000056">
    <property type="protein sequence ID" value="TSE05716.1"/>
    <property type="molecule type" value="Genomic_DNA"/>
</dbReference>
<name>A0A554VF33_9FLAO</name>
<evidence type="ECO:0000313" key="4">
    <source>
        <dbReference type="Proteomes" id="UP000318833"/>
    </source>
</evidence>
<keyword evidence="4" id="KW-1185">Reference proteome</keyword>
<keyword evidence="3" id="KW-0808">Transferase</keyword>
<sequence length="277" mass="32371">MTKMYTTAPLPFQGQKRNFIKQFKEELSKQRAPAFYVDLFGGSGLLSRTAKDIHPEATVVYNDYDNFRERLQAIPKTNELLADIRVLVEGIANKSRIDNDIKTQIIDRIAQEKGYIDYITISSNVLFSQNYANSIEALKKESFYNRVRKSDITLADDYLDGLEIVSIDYKQLFETYKNHEHVVFLVDPPYLSTDCTTYKNYWRLKDYLDVLKVLIEQKYFYFTSNKSSIVELCEWIETNTGGVNPFYEATIVERKTNINHQSSYTDMMLFKWTTTTT</sequence>
<dbReference type="Gene3D" id="1.10.1020.10">
    <property type="entry name" value="Adenine-specific Methyltransferase, Domain 2"/>
    <property type="match status" value="1"/>
</dbReference>
<accession>A0A554VF33</accession>
<dbReference type="AlphaFoldDB" id="A0A554VF33"/>
<dbReference type="GO" id="GO:0009007">
    <property type="term" value="F:site-specific DNA-methyltransferase (adenine-specific) activity"/>
    <property type="evidence" value="ECO:0007669"/>
    <property type="project" value="InterPro"/>
</dbReference>
<dbReference type="SUPFAM" id="SSF53335">
    <property type="entry name" value="S-adenosyl-L-methionine-dependent methyltransferases"/>
    <property type="match status" value="1"/>
</dbReference>
<comment type="catalytic activity">
    <reaction evidence="2">
        <text>a 2'-deoxyadenosine in DNA + S-adenosyl-L-methionine = an N(6)-methyl-2'-deoxyadenosine in DNA + S-adenosyl-L-homocysteine + H(+)</text>
        <dbReference type="Rhea" id="RHEA:15197"/>
        <dbReference type="Rhea" id="RHEA-COMP:12418"/>
        <dbReference type="Rhea" id="RHEA-COMP:12419"/>
        <dbReference type="ChEBI" id="CHEBI:15378"/>
        <dbReference type="ChEBI" id="CHEBI:57856"/>
        <dbReference type="ChEBI" id="CHEBI:59789"/>
        <dbReference type="ChEBI" id="CHEBI:90615"/>
        <dbReference type="ChEBI" id="CHEBI:90616"/>
        <dbReference type="EC" id="2.1.1.72"/>
    </reaction>
</comment>
<dbReference type="GO" id="GO:0032259">
    <property type="term" value="P:methylation"/>
    <property type="evidence" value="ECO:0007669"/>
    <property type="project" value="UniProtKB-KW"/>
</dbReference>
<organism evidence="3 4">
    <name type="scientific">Aquimarina algiphila</name>
    <dbReference type="NCBI Taxonomy" id="2047982"/>
    <lineage>
        <taxon>Bacteria</taxon>
        <taxon>Pseudomonadati</taxon>
        <taxon>Bacteroidota</taxon>
        <taxon>Flavobacteriia</taxon>
        <taxon>Flavobacteriales</taxon>
        <taxon>Flavobacteriaceae</taxon>
        <taxon>Aquimarina</taxon>
    </lineage>
</organism>
<dbReference type="Gene3D" id="3.40.50.150">
    <property type="entry name" value="Vaccinia Virus protein VP39"/>
    <property type="match status" value="1"/>
</dbReference>